<protein>
    <recommendedName>
        <fullName evidence="9">Efflux pump membrane transporter</fullName>
    </recommendedName>
</protein>
<dbReference type="KEGG" id="shl:Shal_1195"/>
<accession>B0TJX7</accession>
<feature type="transmembrane region" description="Helical" evidence="9">
    <location>
        <begin position="999"/>
        <end position="1024"/>
    </location>
</feature>
<dbReference type="NCBIfam" id="NF000282">
    <property type="entry name" value="RND_permease_1"/>
    <property type="match status" value="1"/>
</dbReference>
<gene>
    <name evidence="11" type="ordered locus">Shal_1195</name>
</gene>
<feature type="transmembrane region" description="Helical" evidence="9">
    <location>
        <begin position="368"/>
        <end position="388"/>
    </location>
</feature>
<dbReference type="InterPro" id="IPR001036">
    <property type="entry name" value="Acrflvin-R"/>
</dbReference>
<evidence type="ECO:0000256" key="5">
    <source>
        <dbReference type="ARBA" id="ARBA00022519"/>
    </source>
</evidence>
<dbReference type="SUPFAM" id="SSF82866">
    <property type="entry name" value="Multidrug efflux transporter AcrB transmembrane domain"/>
    <property type="match status" value="2"/>
</dbReference>
<feature type="transmembrane region" description="Helical" evidence="9">
    <location>
        <begin position="966"/>
        <end position="987"/>
    </location>
</feature>
<dbReference type="AlphaFoldDB" id="B0TJX7"/>
<feature type="transmembrane region" description="Helical" evidence="9">
    <location>
        <begin position="894"/>
        <end position="916"/>
    </location>
</feature>
<keyword evidence="7 9" id="KW-1133">Transmembrane helix</keyword>
<dbReference type="GO" id="GO:0009636">
    <property type="term" value="P:response to toxic substance"/>
    <property type="evidence" value="ECO:0007669"/>
    <property type="project" value="UniProtKB-ARBA"/>
</dbReference>
<evidence type="ECO:0000256" key="1">
    <source>
        <dbReference type="ARBA" id="ARBA00004429"/>
    </source>
</evidence>
<dbReference type="RefSeq" id="WP_012276306.1">
    <property type="nucleotide sequence ID" value="NC_010334.1"/>
</dbReference>
<evidence type="ECO:0000256" key="7">
    <source>
        <dbReference type="ARBA" id="ARBA00022989"/>
    </source>
</evidence>
<evidence type="ECO:0000256" key="3">
    <source>
        <dbReference type="ARBA" id="ARBA00022448"/>
    </source>
</evidence>
<dbReference type="Gene3D" id="3.30.70.1440">
    <property type="entry name" value="Multidrug efflux transporter AcrB pore domain"/>
    <property type="match status" value="1"/>
</dbReference>
<dbReference type="Gene3D" id="1.20.1640.10">
    <property type="entry name" value="Multidrug efflux transporter AcrB transmembrane domain"/>
    <property type="match status" value="2"/>
</dbReference>
<feature type="transmembrane region" description="Helical" evidence="9">
    <location>
        <begin position="440"/>
        <end position="460"/>
    </location>
</feature>
<keyword evidence="8 9" id="KW-0472">Membrane</keyword>
<keyword evidence="12" id="KW-1185">Reference proteome</keyword>
<comment type="similarity">
    <text evidence="2 9">Belongs to the resistance-nodulation-cell division (RND) (TC 2.A.6) family.</text>
</comment>
<feature type="transmembrane region" description="Helical" evidence="9">
    <location>
        <begin position="394"/>
        <end position="419"/>
    </location>
</feature>
<keyword evidence="4" id="KW-1003">Cell membrane</keyword>
<evidence type="ECO:0000256" key="10">
    <source>
        <dbReference type="SAM" id="MobiDB-lite"/>
    </source>
</evidence>
<keyword evidence="3 9" id="KW-0813">Transport</keyword>
<sequence length="1052" mass="114047">MISDFFINRPKFAFVISTVLTLVGLIAIPVLSVSEFPEIAPPQVSVSTSYSGASADIVKDTIAQPLEAEVNGVEGMLYMESKSANDGSYSLNVTFEVGTDADMAQVKVQNRVQQAMPRLPEEVKRQGVKVEKQSPNMLMVVNLVSPNETFDSLFITNYAGLNVKDALARQYGVSKVQVIGALDYAMRIWLDPDKMASLGVTATDVIAALQEQNIQVAAGRIGAAPVDPEQQFQYTLQTKGRLKDPKEFYDVMIRANNDGSKVVVGDVARVELGSQTYDAQGKLNNKPSAIIAIYQSPDANALEVGKAIKAEMENLSERFPNDLEYEVLYDTTEFVETSIKEVVQTLFISISLVVLVVFIFLQDVRSTLVPAIAIPVSLIGTFAFLLAFDMSINTVSLFALILAIGIVVDDAIVVVENVTRLMQDEGLSPKEATSKAMKEVTGPIIATTLVLLAVFAPTAVMPGITGQMYAQFSVTICISVLISSINALTLSPALCASLLRPPKTHTKGFHAVFNKYFERFTGKYMKLVSLLTRKLAIVGVVYICLIVVTGGVAKILPSGFVPMEDKKAFMVDIQLPDGASLNRTEDVMRELVELTLAEPGVENVIHASGFSILTGSVSSNGGLMIVTLSTWSERESPDMVESAIVAKLQAKYAANPAVKAMAFSLPPIPGVGSVGGFEFVLQDTQGRTPQELASVMRALIMKANEQPEIAMAFSNFRADVPQMFVDVDRDKAKALGISLNEIFSTMQTMLGSMYVNDFNRFGKVFRVILQAESEYRNSDRDISRFYVRSNTGEMVPLSTLVTVTPILGPDVMNNYNMFSSTTINGFPAPGFSSGDAITAMERAANESLPAGYTFEWTGQTYQEIKAGNLAPLIFSLALVFTYLFLVAQYESWTIPFAVILAVPIAVLGAFLNILLVGSDLNLYAQIGLVLLIGLACKNAILIVEFAKQLHEEGKSILDAAQTAARLRFRAVLMTAFSFLLGVLPLVIATGAGAGSRRALGYSVFGGMLAATIVGTLLVPVFYVIMQKMREKAKGLPKESEQPQEQEPKEASH</sequence>
<dbReference type="SUPFAM" id="SSF82714">
    <property type="entry name" value="Multidrug efflux transporter AcrB TolC docking domain, DN and DC subdomains"/>
    <property type="match status" value="2"/>
</dbReference>
<keyword evidence="5 9" id="KW-0997">Cell inner membrane</keyword>
<evidence type="ECO:0000256" key="9">
    <source>
        <dbReference type="RuleBase" id="RU364070"/>
    </source>
</evidence>
<feature type="transmembrane region" description="Helical" evidence="9">
    <location>
        <begin position="535"/>
        <end position="556"/>
    </location>
</feature>
<dbReference type="FunFam" id="3.30.70.1430:FF:000001">
    <property type="entry name" value="Efflux pump membrane transporter"/>
    <property type="match status" value="1"/>
</dbReference>
<feature type="transmembrane region" description="Helical" evidence="9">
    <location>
        <begin position="922"/>
        <end position="945"/>
    </location>
</feature>
<feature type="transmembrane region" description="Helical" evidence="9">
    <location>
        <begin position="869"/>
        <end position="887"/>
    </location>
</feature>
<dbReference type="GO" id="GO:0005886">
    <property type="term" value="C:plasma membrane"/>
    <property type="evidence" value="ECO:0007669"/>
    <property type="project" value="UniProtKB-SubCell"/>
</dbReference>
<evidence type="ECO:0000256" key="6">
    <source>
        <dbReference type="ARBA" id="ARBA00022692"/>
    </source>
</evidence>
<evidence type="ECO:0000313" key="11">
    <source>
        <dbReference type="EMBL" id="ABZ75764.1"/>
    </source>
</evidence>
<dbReference type="STRING" id="458817.Shal_1195"/>
<dbReference type="Pfam" id="PF00873">
    <property type="entry name" value="ACR_tran"/>
    <property type="match status" value="1"/>
</dbReference>
<dbReference type="EMBL" id="CP000931">
    <property type="protein sequence ID" value="ABZ75764.1"/>
    <property type="molecule type" value="Genomic_DNA"/>
</dbReference>
<dbReference type="GO" id="GO:0042910">
    <property type="term" value="F:xenobiotic transmembrane transporter activity"/>
    <property type="evidence" value="ECO:0007669"/>
    <property type="project" value="TreeGrafter"/>
</dbReference>
<dbReference type="PANTHER" id="PTHR32063:SF76">
    <property type="entry name" value="EFFLUX PUMP MEMBRANE TRANSPORTER"/>
    <property type="match status" value="1"/>
</dbReference>
<dbReference type="HOGENOM" id="CLU_002755_1_1_6"/>
<feature type="transmembrane region" description="Helical" evidence="9">
    <location>
        <begin position="472"/>
        <end position="499"/>
    </location>
</feature>
<keyword evidence="6 9" id="KW-0812">Transmembrane</keyword>
<comment type="subcellular location">
    <subcellularLocation>
        <location evidence="1 9">Cell inner membrane</location>
        <topology evidence="1 9">Multi-pass membrane protein</topology>
    </subcellularLocation>
</comment>
<evidence type="ECO:0000256" key="4">
    <source>
        <dbReference type="ARBA" id="ARBA00022475"/>
    </source>
</evidence>
<dbReference type="eggNOG" id="COG0841">
    <property type="taxonomic scope" value="Bacteria"/>
</dbReference>
<feature type="transmembrane region" description="Helical" evidence="9">
    <location>
        <begin position="342"/>
        <end position="361"/>
    </location>
</feature>
<evidence type="ECO:0000256" key="2">
    <source>
        <dbReference type="ARBA" id="ARBA00010942"/>
    </source>
</evidence>
<reference evidence="11" key="1">
    <citation type="submission" date="2008-01" db="EMBL/GenBank/DDBJ databases">
        <title>Complete sequence of Shewanella halifaxensis HAW-EB4.</title>
        <authorList>
            <consortium name="US DOE Joint Genome Institute"/>
            <person name="Copeland A."/>
            <person name="Lucas S."/>
            <person name="Lapidus A."/>
            <person name="Glavina del Rio T."/>
            <person name="Dalin E."/>
            <person name="Tice H."/>
            <person name="Bruce D."/>
            <person name="Goodwin L."/>
            <person name="Pitluck S."/>
            <person name="Sims D."/>
            <person name="Brettin T."/>
            <person name="Detter J.C."/>
            <person name="Han C."/>
            <person name="Kuske C.R."/>
            <person name="Schmutz J."/>
            <person name="Larimer F."/>
            <person name="Land M."/>
            <person name="Hauser L."/>
            <person name="Kyrpides N."/>
            <person name="Kim E."/>
            <person name="Zhao J.-S."/>
            <person name="Richardson P."/>
        </authorList>
    </citation>
    <scope>NUCLEOTIDE SEQUENCE [LARGE SCALE GENOMIC DNA]</scope>
    <source>
        <strain evidence="11">HAW-EB4</strain>
    </source>
</reference>
<dbReference type="OrthoDB" id="9757904at2"/>
<evidence type="ECO:0000256" key="8">
    <source>
        <dbReference type="ARBA" id="ARBA00023136"/>
    </source>
</evidence>
<dbReference type="InterPro" id="IPR004764">
    <property type="entry name" value="MdtF-like"/>
</dbReference>
<dbReference type="Proteomes" id="UP000001317">
    <property type="component" value="Chromosome"/>
</dbReference>
<feature type="region of interest" description="Disordered" evidence="10">
    <location>
        <begin position="1033"/>
        <end position="1052"/>
    </location>
</feature>
<evidence type="ECO:0000313" key="12">
    <source>
        <dbReference type="Proteomes" id="UP000001317"/>
    </source>
</evidence>
<dbReference type="GO" id="GO:0015562">
    <property type="term" value="F:efflux transmembrane transporter activity"/>
    <property type="evidence" value="ECO:0007669"/>
    <property type="project" value="InterPro"/>
</dbReference>
<dbReference type="Gene3D" id="3.30.70.1430">
    <property type="entry name" value="Multidrug efflux transporter AcrB pore domain"/>
    <property type="match status" value="2"/>
</dbReference>
<dbReference type="SUPFAM" id="SSF82693">
    <property type="entry name" value="Multidrug efflux transporter AcrB pore domain, PN1, PN2, PC1 and PC2 subdomains"/>
    <property type="match status" value="4"/>
</dbReference>
<name>B0TJX7_SHEHH</name>
<organism evidence="11 12">
    <name type="scientific">Shewanella halifaxensis (strain HAW-EB4)</name>
    <dbReference type="NCBI Taxonomy" id="458817"/>
    <lineage>
        <taxon>Bacteria</taxon>
        <taxon>Pseudomonadati</taxon>
        <taxon>Pseudomonadota</taxon>
        <taxon>Gammaproteobacteria</taxon>
        <taxon>Alteromonadales</taxon>
        <taxon>Shewanellaceae</taxon>
        <taxon>Shewanella</taxon>
    </lineage>
</organism>
<dbReference type="Gene3D" id="3.30.2090.10">
    <property type="entry name" value="Multidrug efflux transporter AcrB TolC docking domain, DN and DC subdomains"/>
    <property type="match status" value="2"/>
</dbReference>
<dbReference type="PANTHER" id="PTHR32063">
    <property type="match status" value="1"/>
</dbReference>
<dbReference type="PRINTS" id="PR00702">
    <property type="entry name" value="ACRIFLAVINRP"/>
</dbReference>
<dbReference type="InterPro" id="IPR027463">
    <property type="entry name" value="AcrB_DN_DC_subdom"/>
</dbReference>
<dbReference type="Gene3D" id="3.30.70.1320">
    <property type="entry name" value="Multidrug efflux transporter AcrB pore domain like"/>
    <property type="match status" value="1"/>
</dbReference>
<dbReference type="NCBIfam" id="TIGR00915">
    <property type="entry name" value="2A0602"/>
    <property type="match status" value="1"/>
</dbReference>
<dbReference type="FunFam" id="1.20.1640.10:FF:000001">
    <property type="entry name" value="Efflux pump membrane transporter"/>
    <property type="match status" value="1"/>
</dbReference>
<proteinExistence type="inferred from homology"/>
<feature type="transmembrane region" description="Helical" evidence="9">
    <location>
        <begin position="12"/>
        <end position="31"/>
    </location>
</feature>